<sequence>MRKLRKGGSYAPLRAIENALNTRKRSPLRFAHSDDEHKKGLMQYLQPIAYCTKLVTLIISFICVLFSDAQAQSGRALGGVVRSAADGLPIEGVSIEVGKKYTLSNKEGKFTIIVAEQKGILKINHIGFVGQSLAYDETTTLLEIRLEANENQIEEVDVVSTGYQRIPKERATGSFEFVDSALFNRKVSTDFISRLEDVVPSIVADKTSSSNRGSRLNVYVRGVSTMQSERWPLVVIDGVPYPNNFDSYTGNFNNINPNDIENVTVLKDAAASSIWGAQSGNGVIIVTTKRGKYNQPFQLSVNSNVTVGQKPDLYYYPQMNTSDYIDLEKQIFDAGYWDSRMNRYNVNLTPVIQLLKKHKEEDISDQELHLGLDALRGIDMREDFLKYIYRESVNQQYSIQLRGGGEKINTAFSVGYDNNLENLVTSSYRRLTAKNNTQLRPIKNLTLDIGITYTESRRKDSEQPMGYNLMGSGEGNFPYMRMADEHGRPLVVDAITRNPIFRDTVAGGRLLDWKYRPIAELDETHTITHIRETFLNLAANYQIFPSLKVSGLYAYQRASQPMELWRGMGSVYLREMINWRASWDNNKVTWNLPLGDYLNTLHRNNASQQGRIVLDFSQRWNKHDLTAIAGSEVRQVNSDMMSSVFFGYDRETMSYQTVRLGAQIPALNGIGGMTTLMDYSQNAAFINRYVSYFSNAAYTYNGRYTLSGSVRKDASNLFGVHSNNRGQPFWSIGGAWLLSNEHFVNSEWFPVLKLRATYGYNGNVNNSTAAYPIISIGAQPNTITGQNFATISTPPNPSLRWERIGMLNIGLDFVFKDNRLSGAIEYYIKRPKDLIAPTQVDPSTGFTSLNINSADLDGRGVDISLNSVNIKTNMFSWTSNLVFAYNRNRVIRSFVSNEMARNYISGPGGMLMTPVEGMDLHSQLAYKWAGLDPEDGTPRGYLDGEISKDYSALVNQSSVHDVDNHGSLRPVYFGSFRNNFRYQDLELSFNIAYNLGHKFLRRSFDNRFFIDNGIGHADYADRWQQPEDEQWTDVPAFTYPHNLYASQLYYLSSALVEDAGWIKLRDIQLSYSLPRLTGIPVKNARVYAYAQNLGMLWRGNNYRLDPEFGGRNIPDPFALSLGLNFNL</sequence>
<dbReference type="NCBIfam" id="TIGR04057">
    <property type="entry name" value="SusC_RagA_signa"/>
    <property type="match status" value="1"/>
</dbReference>
<dbReference type="SUPFAM" id="SSF49464">
    <property type="entry name" value="Carboxypeptidase regulatory domain-like"/>
    <property type="match status" value="1"/>
</dbReference>
<gene>
    <name evidence="9" type="ORF">C4F40_11575</name>
</gene>
<dbReference type="Proteomes" id="UP000618319">
    <property type="component" value="Unassembled WGS sequence"/>
</dbReference>
<dbReference type="InterPro" id="IPR023996">
    <property type="entry name" value="TonB-dep_OMP_SusC/RagA"/>
</dbReference>
<dbReference type="Gene3D" id="2.40.170.20">
    <property type="entry name" value="TonB-dependent receptor, beta-barrel domain"/>
    <property type="match status" value="1"/>
</dbReference>
<dbReference type="InterPro" id="IPR039426">
    <property type="entry name" value="TonB-dep_rcpt-like"/>
</dbReference>
<evidence type="ECO:0000256" key="7">
    <source>
        <dbReference type="PROSITE-ProRule" id="PRU01360"/>
    </source>
</evidence>
<keyword evidence="6 7" id="KW-0998">Cell outer membrane</keyword>
<name>A0ABR9T7P1_9SPHI</name>
<comment type="caution">
    <text evidence="9">The sequence shown here is derived from an EMBL/GenBank/DDBJ whole genome shotgun (WGS) entry which is preliminary data.</text>
</comment>
<reference evidence="9 10" key="1">
    <citation type="submission" date="2018-02" db="EMBL/GenBank/DDBJ databases">
        <title>Sphingobacterium KA21.</title>
        <authorList>
            <person name="Vasarhelyi B.M."/>
            <person name="Deshmukh S."/>
            <person name="Balint B."/>
            <person name="Kukolya J."/>
        </authorList>
    </citation>
    <scope>NUCLEOTIDE SEQUENCE [LARGE SCALE GENOMIC DNA]</scope>
    <source>
        <strain evidence="9 10">Ka21</strain>
    </source>
</reference>
<dbReference type="RefSeq" id="WP_196939325.1">
    <property type="nucleotide sequence ID" value="NZ_MU158690.1"/>
</dbReference>
<comment type="subcellular location">
    <subcellularLocation>
        <location evidence="1 7">Cell outer membrane</location>
        <topology evidence="1 7">Multi-pass membrane protein</topology>
    </subcellularLocation>
</comment>
<accession>A0ABR9T7P1</accession>
<dbReference type="NCBIfam" id="TIGR04056">
    <property type="entry name" value="OMP_RagA_SusC"/>
    <property type="match status" value="1"/>
</dbReference>
<keyword evidence="4 7" id="KW-0812">Transmembrane</keyword>
<proteinExistence type="inferred from homology"/>
<dbReference type="InterPro" id="IPR008969">
    <property type="entry name" value="CarboxyPept-like_regulatory"/>
</dbReference>
<keyword evidence="3 7" id="KW-1134">Transmembrane beta strand</keyword>
<dbReference type="InterPro" id="IPR023997">
    <property type="entry name" value="TonB-dep_OMP_SusC/RagA_CS"/>
</dbReference>
<evidence type="ECO:0000259" key="8">
    <source>
        <dbReference type="Pfam" id="PF07715"/>
    </source>
</evidence>
<evidence type="ECO:0000256" key="2">
    <source>
        <dbReference type="ARBA" id="ARBA00022448"/>
    </source>
</evidence>
<dbReference type="InterPro" id="IPR036942">
    <property type="entry name" value="Beta-barrel_TonB_sf"/>
</dbReference>
<feature type="domain" description="TonB-dependent receptor plug" evidence="8">
    <location>
        <begin position="168"/>
        <end position="283"/>
    </location>
</feature>
<protein>
    <recommendedName>
        <fullName evidence="8">TonB-dependent receptor plug domain-containing protein</fullName>
    </recommendedName>
</protein>
<keyword evidence="2 7" id="KW-0813">Transport</keyword>
<keyword evidence="5 7" id="KW-0472">Membrane</keyword>
<keyword evidence="10" id="KW-1185">Reference proteome</keyword>
<dbReference type="InterPro" id="IPR012910">
    <property type="entry name" value="Plug_dom"/>
</dbReference>
<evidence type="ECO:0000256" key="4">
    <source>
        <dbReference type="ARBA" id="ARBA00022692"/>
    </source>
</evidence>
<evidence type="ECO:0000313" key="9">
    <source>
        <dbReference type="EMBL" id="MBE8721363.1"/>
    </source>
</evidence>
<evidence type="ECO:0000256" key="1">
    <source>
        <dbReference type="ARBA" id="ARBA00004571"/>
    </source>
</evidence>
<evidence type="ECO:0000256" key="6">
    <source>
        <dbReference type="ARBA" id="ARBA00023237"/>
    </source>
</evidence>
<evidence type="ECO:0000313" key="10">
    <source>
        <dbReference type="Proteomes" id="UP000618319"/>
    </source>
</evidence>
<dbReference type="SUPFAM" id="SSF56935">
    <property type="entry name" value="Porins"/>
    <property type="match status" value="1"/>
</dbReference>
<dbReference type="Pfam" id="PF07715">
    <property type="entry name" value="Plug"/>
    <property type="match status" value="1"/>
</dbReference>
<evidence type="ECO:0000256" key="5">
    <source>
        <dbReference type="ARBA" id="ARBA00023136"/>
    </source>
</evidence>
<organism evidence="9 10">
    <name type="scientific">Sphingobacterium pedocola</name>
    <dbReference type="NCBI Taxonomy" id="2082722"/>
    <lineage>
        <taxon>Bacteria</taxon>
        <taxon>Pseudomonadati</taxon>
        <taxon>Bacteroidota</taxon>
        <taxon>Sphingobacteriia</taxon>
        <taxon>Sphingobacteriales</taxon>
        <taxon>Sphingobacteriaceae</taxon>
        <taxon>Sphingobacterium</taxon>
    </lineage>
</organism>
<dbReference type="EMBL" id="PSKQ01000021">
    <property type="protein sequence ID" value="MBE8721363.1"/>
    <property type="molecule type" value="Genomic_DNA"/>
</dbReference>
<dbReference type="Gene3D" id="2.170.130.10">
    <property type="entry name" value="TonB-dependent receptor, plug domain"/>
    <property type="match status" value="1"/>
</dbReference>
<dbReference type="PROSITE" id="PS52016">
    <property type="entry name" value="TONB_DEPENDENT_REC_3"/>
    <property type="match status" value="1"/>
</dbReference>
<dbReference type="InterPro" id="IPR037066">
    <property type="entry name" value="Plug_dom_sf"/>
</dbReference>
<evidence type="ECO:0000256" key="3">
    <source>
        <dbReference type="ARBA" id="ARBA00022452"/>
    </source>
</evidence>
<comment type="similarity">
    <text evidence="7">Belongs to the TonB-dependent receptor family.</text>
</comment>